<dbReference type="GO" id="GO:0005737">
    <property type="term" value="C:cytoplasm"/>
    <property type="evidence" value="ECO:0007669"/>
    <property type="project" value="TreeGrafter"/>
</dbReference>
<comment type="similarity">
    <text evidence="9 10">Belongs to the thiamine-phosphate synthase family.</text>
</comment>
<feature type="binding site" evidence="9">
    <location>
        <begin position="192"/>
        <end position="193"/>
    </location>
    <ligand>
        <name>2-[(2R,5Z)-2-carboxy-4-methylthiazol-5(2H)-ylidene]ethyl phosphate</name>
        <dbReference type="ChEBI" id="CHEBI:62899"/>
    </ligand>
</feature>
<dbReference type="NCBIfam" id="TIGR00693">
    <property type="entry name" value="thiE"/>
    <property type="match status" value="1"/>
</dbReference>
<comment type="catalytic activity">
    <reaction evidence="8 9 10">
        <text>2-[(2R,5Z)-2-carboxy-4-methylthiazol-5(2H)-ylidene]ethyl phosphate + 4-amino-2-methyl-5-(diphosphooxymethyl)pyrimidine + 2 H(+) = thiamine phosphate + CO2 + diphosphate</text>
        <dbReference type="Rhea" id="RHEA:47844"/>
        <dbReference type="ChEBI" id="CHEBI:15378"/>
        <dbReference type="ChEBI" id="CHEBI:16526"/>
        <dbReference type="ChEBI" id="CHEBI:33019"/>
        <dbReference type="ChEBI" id="CHEBI:37575"/>
        <dbReference type="ChEBI" id="CHEBI:57841"/>
        <dbReference type="ChEBI" id="CHEBI:62899"/>
        <dbReference type="EC" id="2.5.1.3"/>
    </reaction>
</comment>
<evidence type="ECO:0000256" key="11">
    <source>
        <dbReference type="RuleBase" id="RU004253"/>
    </source>
</evidence>
<comment type="function">
    <text evidence="9">Condenses 4-methyl-5-(beta-hydroxyethyl)thiazole monophosphate (THZ-P) and 2-methyl-4-amino-5-hydroxymethyl pyrimidine pyrophosphate (HMP-PP) to form thiamine monophosphate (TMP).</text>
</comment>
<name>A0A9X1XBW5_9BACL</name>
<evidence type="ECO:0000313" key="13">
    <source>
        <dbReference type="EMBL" id="MCK6256583.1"/>
    </source>
</evidence>
<keyword evidence="14" id="KW-1185">Reference proteome</keyword>
<feature type="binding site" evidence="9">
    <location>
        <position position="172"/>
    </location>
    <ligand>
        <name>2-[(2R,5Z)-2-carboxy-4-methylthiazol-5(2H)-ylidene]ethyl phosphate</name>
        <dbReference type="ChEBI" id="CHEBI:62899"/>
    </ligand>
</feature>
<dbReference type="RefSeq" id="WP_248252232.1">
    <property type="nucleotide sequence ID" value="NZ_JAIWJX010000002.1"/>
</dbReference>
<dbReference type="GO" id="GO:0009229">
    <property type="term" value="P:thiamine diphosphate biosynthetic process"/>
    <property type="evidence" value="ECO:0007669"/>
    <property type="project" value="UniProtKB-UniRule"/>
</dbReference>
<feature type="binding site" evidence="9">
    <location>
        <position position="76"/>
    </location>
    <ligand>
        <name>4-amino-2-methyl-5-(diphosphooxymethyl)pyrimidine</name>
        <dbReference type="ChEBI" id="CHEBI:57841"/>
    </ligand>
</feature>
<evidence type="ECO:0000256" key="10">
    <source>
        <dbReference type="RuleBase" id="RU003826"/>
    </source>
</evidence>
<dbReference type="InterPro" id="IPR034291">
    <property type="entry name" value="TMP_synthase"/>
</dbReference>
<dbReference type="InterPro" id="IPR022998">
    <property type="entry name" value="ThiamineP_synth_TenI"/>
</dbReference>
<comment type="caution">
    <text evidence="13">The sequence shown here is derived from an EMBL/GenBank/DDBJ whole genome shotgun (WGS) entry which is preliminary data.</text>
</comment>
<evidence type="ECO:0000256" key="4">
    <source>
        <dbReference type="ARBA" id="ARBA00022842"/>
    </source>
</evidence>
<keyword evidence="4 9" id="KW-0460">Magnesium</keyword>
<dbReference type="FunFam" id="3.20.20.70:FF:000096">
    <property type="entry name" value="Thiamine-phosphate synthase"/>
    <property type="match status" value="1"/>
</dbReference>
<dbReference type="PANTHER" id="PTHR20857:SF15">
    <property type="entry name" value="THIAMINE-PHOSPHATE SYNTHASE"/>
    <property type="match status" value="1"/>
</dbReference>
<dbReference type="AlphaFoldDB" id="A0A9X1XBW5"/>
<feature type="binding site" evidence="9">
    <location>
        <begin position="41"/>
        <end position="45"/>
    </location>
    <ligand>
        <name>4-amino-2-methyl-5-(diphosphooxymethyl)pyrimidine</name>
        <dbReference type="ChEBI" id="CHEBI:57841"/>
    </ligand>
</feature>
<evidence type="ECO:0000256" key="7">
    <source>
        <dbReference type="ARBA" id="ARBA00047851"/>
    </source>
</evidence>
<dbReference type="Pfam" id="PF02581">
    <property type="entry name" value="TMP-TENI"/>
    <property type="match status" value="1"/>
</dbReference>
<keyword evidence="5 9" id="KW-0784">Thiamine biosynthesis</keyword>
<feature type="domain" description="Thiamine phosphate synthase/TenI" evidence="12">
    <location>
        <begin position="12"/>
        <end position="195"/>
    </location>
</feature>
<evidence type="ECO:0000256" key="6">
    <source>
        <dbReference type="ARBA" id="ARBA00047334"/>
    </source>
</evidence>
<evidence type="ECO:0000259" key="12">
    <source>
        <dbReference type="Pfam" id="PF02581"/>
    </source>
</evidence>
<evidence type="ECO:0000256" key="3">
    <source>
        <dbReference type="ARBA" id="ARBA00022723"/>
    </source>
</evidence>
<feature type="binding site" evidence="9">
    <location>
        <position position="77"/>
    </location>
    <ligand>
        <name>Mg(2+)</name>
        <dbReference type="ChEBI" id="CHEBI:18420"/>
    </ligand>
</feature>
<proteinExistence type="inferred from homology"/>
<dbReference type="Gene3D" id="3.20.20.70">
    <property type="entry name" value="Aldolase class I"/>
    <property type="match status" value="1"/>
</dbReference>
<dbReference type="GO" id="GO:0004789">
    <property type="term" value="F:thiamine-phosphate diphosphorylase activity"/>
    <property type="evidence" value="ECO:0007669"/>
    <property type="project" value="UniProtKB-UniRule"/>
</dbReference>
<feature type="binding site" evidence="9">
    <location>
        <position position="96"/>
    </location>
    <ligand>
        <name>Mg(2+)</name>
        <dbReference type="ChEBI" id="CHEBI:18420"/>
    </ligand>
</feature>
<evidence type="ECO:0000256" key="2">
    <source>
        <dbReference type="ARBA" id="ARBA00022679"/>
    </source>
</evidence>
<sequence length="221" mass="23734">MEYNTLKLQLKVYFIMGSLNCRAEPELVLEQALKGGATLFQYREKGEGCLSPDQKNALALSLQKICGKNHVPFIINDDIDLMISLNADGLHIGQEDGDLNQIRSSIPDKILGVSVHNVEEAEDALRAGADYLGVGPIFDTSTKMDTRDVMGFSVLKELRAAGITAPIVGIGGISEENAFEVIEAGADGVSVISAISQHVNPEKAASGLLERVEKGLESKTH</sequence>
<dbReference type="GO" id="GO:0000287">
    <property type="term" value="F:magnesium ion binding"/>
    <property type="evidence" value="ECO:0007669"/>
    <property type="project" value="UniProtKB-UniRule"/>
</dbReference>
<protein>
    <recommendedName>
        <fullName evidence="9">Thiamine-phosphate synthase</fullName>
        <shortName evidence="9">TP synthase</shortName>
        <shortName evidence="9">TPS</shortName>
        <ecNumber evidence="9">2.5.1.3</ecNumber>
    </recommendedName>
    <alternativeName>
        <fullName evidence="9">Thiamine-phosphate pyrophosphorylase</fullName>
        <shortName evidence="9">TMP pyrophosphorylase</shortName>
        <shortName evidence="9">TMP-PPase</shortName>
    </alternativeName>
</protein>
<comment type="catalytic activity">
    <reaction evidence="6 9 10">
        <text>4-methyl-5-(2-phosphooxyethyl)-thiazole + 4-amino-2-methyl-5-(diphosphooxymethyl)pyrimidine + H(+) = thiamine phosphate + diphosphate</text>
        <dbReference type="Rhea" id="RHEA:22328"/>
        <dbReference type="ChEBI" id="CHEBI:15378"/>
        <dbReference type="ChEBI" id="CHEBI:33019"/>
        <dbReference type="ChEBI" id="CHEBI:37575"/>
        <dbReference type="ChEBI" id="CHEBI:57841"/>
        <dbReference type="ChEBI" id="CHEBI:58296"/>
        <dbReference type="EC" id="2.5.1.3"/>
    </reaction>
</comment>
<reference evidence="13" key="1">
    <citation type="submission" date="2021-09" db="EMBL/GenBank/DDBJ databases">
        <title>Genome analysis of Fictibacillus sp. KIGAM418 isolated from marine sediment.</title>
        <authorList>
            <person name="Seo M.-J."/>
            <person name="Cho E.-S."/>
            <person name="Hwang C.Y."/>
        </authorList>
    </citation>
    <scope>NUCLEOTIDE SEQUENCE</scope>
    <source>
        <strain evidence="13">KIGAM418</strain>
    </source>
</reference>
<accession>A0A9X1XBW5</accession>
<evidence type="ECO:0000256" key="1">
    <source>
        <dbReference type="ARBA" id="ARBA00005165"/>
    </source>
</evidence>
<comment type="catalytic activity">
    <reaction evidence="7 9 10">
        <text>2-(2-carboxy-4-methylthiazol-5-yl)ethyl phosphate + 4-amino-2-methyl-5-(diphosphooxymethyl)pyrimidine + 2 H(+) = thiamine phosphate + CO2 + diphosphate</text>
        <dbReference type="Rhea" id="RHEA:47848"/>
        <dbReference type="ChEBI" id="CHEBI:15378"/>
        <dbReference type="ChEBI" id="CHEBI:16526"/>
        <dbReference type="ChEBI" id="CHEBI:33019"/>
        <dbReference type="ChEBI" id="CHEBI:37575"/>
        <dbReference type="ChEBI" id="CHEBI:57841"/>
        <dbReference type="ChEBI" id="CHEBI:62890"/>
        <dbReference type="EC" id="2.5.1.3"/>
    </reaction>
</comment>
<dbReference type="EC" id="2.5.1.3" evidence="9"/>
<dbReference type="InterPro" id="IPR036206">
    <property type="entry name" value="ThiamineP_synth_sf"/>
</dbReference>
<feature type="binding site" evidence="9">
    <location>
        <position position="114"/>
    </location>
    <ligand>
        <name>4-amino-2-methyl-5-(diphosphooxymethyl)pyrimidine</name>
        <dbReference type="ChEBI" id="CHEBI:57841"/>
    </ligand>
</feature>
<comment type="pathway">
    <text evidence="1 9 11">Cofactor biosynthesis; thiamine diphosphate biosynthesis; thiamine phosphate from 4-amino-2-methyl-5-diphosphomethylpyrimidine and 4-methyl-5-(2-phosphoethyl)-thiazole: step 1/1.</text>
</comment>
<dbReference type="HAMAP" id="MF_00097">
    <property type="entry name" value="TMP_synthase"/>
    <property type="match status" value="1"/>
</dbReference>
<evidence type="ECO:0000256" key="5">
    <source>
        <dbReference type="ARBA" id="ARBA00022977"/>
    </source>
</evidence>
<comment type="cofactor">
    <cofactor evidence="9">
        <name>Mg(2+)</name>
        <dbReference type="ChEBI" id="CHEBI:18420"/>
    </cofactor>
    <text evidence="9">Binds 1 Mg(2+) ion per subunit.</text>
</comment>
<dbReference type="CDD" id="cd00564">
    <property type="entry name" value="TMP_TenI"/>
    <property type="match status" value="1"/>
</dbReference>
<dbReference type="PANTHER" id="PTHR20857">
    <property type="entry name" value="THIAMINE-PHOSPHATE PYROPHOSPHORYLASE"/>
    <property type="match status" value="1"/>
</dbReference>
<keyword evidence="2 9" id="KW-0808">Transferase</keyword>
<gene>
    <name evidence="9 13" type="primary">thiE</name>
    <name evidence="13" type="ORF">LCY76_08250</name>
</gene>
<organism evidence="13 14">
    <name type="scientific">Fictibacillus marinisediminis</name>
    <dbReference type="NCBI Taxonomy" id="2878389"/>
    <lineage>
        <taxon>Bacteria</taxon>
        <taxon>Bacillati</taxon>
        <taxon>Bacillota</taxon>
        <taxon>Bacilli</taxon>
        <taxon>Bacillales</taxon>
        <taxon>Fictibacillaceae</taxon>
        <taxon>Fictibacillus</taxon>
    </lineage>
</organism>
<dbReference type="SUPFAM" id="SSF51391">
    <property type="entry name" value="Thiamin phosphate synthase"/>
    <property type="match status" value="1"/>
</dbReference>
<feature type="binding site" evidence="9">
    <location>
        <begin position="140"/>
        <end position="142"/>
    </location>
    <ligand>
        <name>2-[(2R,5Z)-2-carboxy-4-methylthiazol-5(2H)-ylidene]ethyl phosphate</name>
        <dbReference type="ChEBI" id="CHEBI:62899"/>
    </ligand>
</feature>
<evidence type="ECO:0000256" key="8">
    <source>
        <dbReference type="ARBA" id="ARBA00047883"/>
    </source>
</evidence>
<evidence type="ECO:0000256" key="9">
    <source>
        <dbReference type="HAMAP-Rule" id="MF_00097"/>
    </source>
</evidence>
<dbReference type="InterPro" id="IPR013785">
    <property type="entry name" value="Aldolase_TIM"/>
</dbReference>
<evidence type="ECO:0000313" key="14">
    <source>
        <dbReference type="Proteomes" id="UP001139011"/>
    </source>
</evidence>
<dbReference type="EMBL" id="JAIWJX010000002">
    <property type="protein sequence ID" value="MCK6256583.1"/>
    <property type="molecule type" value="Genomic_DNA"/>
</dbReference>
<dbReference type="GO" id="GO:0009228">
    <property type="term" value="P:thiamine biosynthetic process"/>
    <property type="evidence" value="ECO:0007669"/>
    <property type="project" value="UniProtKB-KW"/>
</dbReference>
<keyword evidence="3 9" id="KW-0479">Metal-binding</keyword>
<dbReference type="Proteomes" id="UP001139011">
    <property type="component" value="Unassembled WGS sequence"/>
</dbReference>
<feature type="binding site" evidence="9">
    <location>
        <position position="143"/>
    </location>
    <ligand>
        <name>4-amino-2-methyl-5-(diphosphooxymethyl)pyrimidine</name>
        <dbReference type="ChEBI" id="CHEBI:57841"/>
    </ligand>
</feature>